<keyword evidence="2" id="KW-0812">Transmembrane</keyword>
<keyword evidence="4" id="KW-1185">Reference proteome</keyword>
<feature type="transmembrane region" description="Helical" evidence="2">
    <location>
        <begin position="48"/>
        <end position="68"/>
    </location>
</feature>
<evidence type="ECO:0000313" key="3">
    <source>
        <dbReference type="EMBL" id="GFR57384.1"/>
    </source>
</evidence>
<gene>
    <name evidence="3" type="ORF">ElyMa_005336500</name>
</gene>
<dbReference type="EMBL" id="BMAT01010618">
    <property type="protein sequence ID" value="GFR57384.1"/>
    <property type="molecule type" value="Genomic_DNA"/>
</dbReference>
<evidence type="ECO:0000256" key="2">
    <source>
        <dbReference type="SAM" id="Phobius"/>
    </source>
</evidence>
<name>A0AAV4E9J6_9GAST</name>
<dbReference type="AlphaFoldDB" id="A0AAV4E9J6"/>
<dbReference type="Proteomes" id="UP000762676">
    <property type="component" value="Unassembled WGS sequence"/>
</dbReference>
<keyword evidence="2" id="KW-0472">Membrane</keyword>
<protein>
    <recommendedName>
        <fullName evidence="5">KASH domain-containing protein</fullName>
    </recommendedName>
</protein>
<evidence type="ECO:0000256" key="1">
    <source>
        <dbReference type="SAM" id="MobiDB-lite"/>
    </source>
</evidence>
<organism evidence="3 4">
    <name type="scientific">Elysia marginata</name>
    <dbReference type="NCBI Taxonomy" id="1093978"/>
    <lineage>
        <taxon>Eukaryota</taxon>
        <taxon>Metazoa</taxon>
        <taxon>Spiralia</taxon>
        <taxon>Lophotrochozoa</taxon>
        <taxon>Mollusca</taxon>
        <taxon>Gastropoda</taxon>
        <taxon>Heterobranchia</taxon>
        <taxon>Euthyneura</taxon>
        <taxon>Panpulmonata</taxon>
        <taxon>Sacoglossa</taxon>
        <taxon>Placobranchoidea</taxon>
        <taxon>Plakobranchidae</taxon>
        <taxon>Elysia</taxon>
    </lineage>
</organism>
<feature type="compositionally biased region" description="Basic and acidic residues" evidence="1">
    <location>
        <begin position="16"/>
        <end position="28"/>
    </location>
</feature>
<sequence>MSEWGVKRGGGTKVRSHNEPLGGHRERAWVSGEGGDNPQASSEREPVVALQGVLLLVLLLSPLGWICFKSYAPCLQGLDGCGEREQVSEDPSPC</sequence>
<keyword evidence="2" id="KW-1133">Transmembrane helix</keyword>
<evidence type="ECO:0000313" key="4">
    <source>
        <dbReference type="Proteomes" id="UP000762676"/>
    </source>
</evidence>
<feature type="region of interest" description="Disordered" evidence="1">
    <location>
        <begin position="1"/>
        <end position="43"/>
    </location>
</feature>
<proteinExistence type="predicted"/>
<evidence type="ECO:0008006" key="5">
    <source>
        <dbReference type="Google" id="ProtNLM"/>
    </source>
</evidence>
<accession>A0AAV4E9J6</accession>
<reference evidence="3 4" key="1">
    <citation type="journal article" date="2021" name="Elife">
        <title>Chloroplast acquisition without the gene transfer in kleptoplastic sea slugs, Plakobranchus ocellatus.</title>
        <authorList>
            <person name="Maeda T."/>
            <person name="Takahashi S."/>
            <person name="Yoshida T."/>
            <person name="Shimamura S."/>
            <person name="Takaki Y."/>
            <person name="Nagai Y."/>
            <person name="Toyoda A."/>
            <person name="Suzuki Y."/>
            <person name="Arimoto A."/>
            <person name="Ishii H."/>
            <person name="Satoh N."/>
            <person name="Nishiyama T."/>
            <person name="Hasebe M."/>
            <person name="Maruyama T."/>
            <person name="Minagawa J."/>
            <person name="Obokata J."/>
            <person name="Shigenobu S."/>
        </authorList>
    </citation>
    <scope>NUCLEOTIDE SEQUENCE [LARGE SCALE GENOMIC DNA]</scope>
</reference>
<comment type="caution">
    <text evidence="3">The sequence shown here is derived from an EMBL/GenBank/DDBJ whole genome shotgun (WGS) entry which is preliminary data.</text>
</comment>